<dbReference type="GO" id="GO:0035368">
    <property type="term" value="F:selenocysteine insertion sequence binding"/>
    <property type="evidence" value="ECO:0007669"/>
    <property type="project" value="TreeGrafter"/>
</dbReference>
<reference evidence="5" key="2">
    <citation type="submission" date="2020-09" db="EMBL/GenBank/DDBJ databases">
        <authorList>
            <person name="Sun Q."/>
            <person name="Zhou Y."/>
        </authorList>
    </citation>
    <scope>NUCLEOTIDE SEQUENCE</scope>
    <source>
        <strain evidence="5">CGMCC 4.7430</strain>
    </source>
</reference>
<dbReference type="AlphaFoldDB" id="A0A918AAK0"/>
<dbReference type="InterPro" id="IPR009000">
    <property type="entry name" value="Transl_B-barrel_sf"/>
</dbReference>
<evidence type="ECO:0000259" key="4">
    <source>
        <dbReference type="PROSITE" id="PS51722"/>
    </source>
</evidence>
<dbReference type="InterPro" id="IPR027417">
    <property type="entry name" value="P-loop_NTPase"/>
</dbReference>
<gene>
    <name evidence="5" type="ORF">GCM10012278_65310</name>
</gene>
<dbReference type="InterPro" id="IPR000795">
    <property type="entry name" value="T_Tr_GTP-bd_dom"/>
</dbReference>
<keyword evidence="5" id="KW-0251">Elongation factor</keyword>
<dbReference type="Pfam" id="PF00009">
    <property type="entry name" value="GTP_EFTU"/>
    <property type="match status" value="1"/>
</dbReference>
<dbReference type="Gene3D" id="3.40.50.300">
    <property type="entry name" value="P-loop containing nucleotide triphosphate hydrolases"/>
    <property type="match status" value="1"/>
</dbReference>
<organism evidence="5 6">
    <name type="scientific">Nonomuraea glycinis</name>
    <dbReference type="NCBI Taxonomy" id="2047744"/>
    <lineage>
        <taxon>Bacteria</taxon>
        <taxon>Bacillati</taxon>
        <taxon>Actinomycetota</taxon>
        <taxon>Actinomycetes</taxon>
        <taxon>Streptosporangiales</taxon>
        <taxon>Streptosporangiaceae</taxon>
        <taxon>Nonomuraea</taxon>
    </lineage>
</organism>
<dbReference type="InterPro" id="IPR057335">
    <property type="entry name" value="Beta-barrel_SelB"/>
</dbReference>
<evidence type="ECO:0000256" key="3">
    <source>
        <dbReference type="ARBA" id="ARBA00023134"/>
    </source>
</evidence>
<keyword evidence="1" id="KW-0547">Nucleotide-binding</keyword>
<keyword evidence="2" id="KW-0648">Protein biosynthesis</keyword>
<dbReference type="CDD" id="cd04171">
    <property type="entry name" value="SelB"/>
    <property type="match status" value="1"/>
</dbReference>
<dbReference type="RefSeq" id="WP_189142598.1">
    <property type="nucleotide sequence ID" value="NZ_BMNK01000014.1"/>
</dbReference>
<evidence type="ECO:0000256" key="2">
    <source>
        <dbReference type="ARBA" id="ARBA00022917"/>
    </source>
</evidence>
<dbReference type="EMBL" id="BMNK01000014">
    <property type="protein sequence ID" value="GGP13459.1"/>
    <property type="molecule type" value="Genomic_DNA"/>
</dbReference>
<sequence>MFVIATAGHVDHGKSTLVRALTGMEPDRWAEERRRGMTIDLGFAWTALPSGRTVAFVDVPGHERFVTTMLAGVGPCPAAMIVVAADEGWCVQSGEHLAALDLLGVRHGLLVITRADLADPAPALAEARTRLRGTCLEAIPALAVSGATGQGLPELATALDRLAAGLPPPDTDGPVRLWADRVFTMTGAGVVVTGTLAAGTLRAGQTLHLGGEPVRVRGLQTLNTSAGAVTATARVAVNLRGPVSPSRGDALLTPGAWHLTTSADVRLSLGEPPKGDLFLHIGSAAVPTRIRPLGEGTARLSFARPLPLRVGDRALLRDPSRSAVTTGVVVLDVRPPVLTRRGAAAARGAALAAAGASPGAAKAAPGTRDAVRGDAVPRDAVRGDAVRGDAVPRDAAQGGGLPGAADLLRWHGLLSGADLATMGVTAPPSPLPGGWHADPEHWAGLRKALVEAVTGAGDGRLTVEAATHLLGLPDRRLTRALIAPPLTVEAGVIGRQDLAPPPLPAHLRHAIDRLRAELAGRPFEAPSARRLAELGLAGRNLVAAERAGAVLVVTDGVVLLPDAADRAAERLRSLPAPFTVSQARVALRTTRRVAVPLLEMLDGLGRTIRREDGSRTCTAVN</sequence>
<dbReference type="GO" id="GO:0001514">
    <property type="term" value="P:selenocysteine incorporation"/>
    <property type="evidence" value="ECO:0007669"/>
    <property type="project" value="InterPro"/>
</dbReference>
<dbReference type="InterPro" id="IPR036388">
    <property type="entry name" value="WH-like_DNA-bd_sf"/>
</dbReference>
<accession>A0A918AAK0</accession>
<dbReference type="GO" id="GO:0000049">
    <property type="term" value="F:tRNA binding"/>
    <property type="evidence" value="ECO:0007669"/>
    <property type="project" value="TreeGrafter"/>
</dbReference>
<dbReference type="Pfam" id="PF09107">
    <property type="entry name" value="WHD_3rd_SelB"/>
    <property type="match status" value="1"/>
</dbReference>
<dbReference type="InterPro" id="IPR015191">
    <property type="entry name" value="SelB_WHD4"/>
</dbReference>
<keyword evidence="6" id="KW-1185">Reference proteome</keyword>
<reference evidence="5" key="1">
    <citation type="journal article" date="2014" name="Int. J. Syst. Evol. Microbiol.">
        <title>Complete genome sequence of Corynebacterium casei LMG S-19264T (=DSM 44701T), isolated from a smear-ripened cheese.</title>
        <authorList>
            <consortium name="US DOE Joint Genome Institute (JGI-PGF)"/>
            <person name="Walter F."/>
            <person name="Albersmeier A."/>
            <person name="Kalinowski J."/>
            <person name="Ruckert C."/>
        </authorList>
    </citation>
    <scope>NUCLEOTIDE SEQUENCE</scope>
    <source>
        <strain evidence="5">CGMCC 4.7430</strain>
    </source>
</reference>
<dbReference type="GO" id="GO:0003746">
    <property type="term" value="F:translation elongation factor activity"/>
    <property type="evidence" value="ECO:0007669"/>
    <property type="project" value="UniProtKB-KW"/>
</dbReference>
<keyword evidence="3" id="KW-0342">GTP-binding</keyword>
<dbReference type="SUPFAM" id="SSF52540">
    <property type="entry name" value="P-loop containing nucleoside triphosphate hydrolases"/>
    <property type="match status" value="1"/>
</dbReference>
<proteinExistence type="predicted"/>
<comment type="caution">
    <text evidence="5">The sequence shown here is derived from an EMBL/GenBank/DDBJ whole genome shotgun (WGS) entry which is preliminary data.</text>
</comment>
<feature type="domain" description="Tr-type G" evidence="4">
    <location>
        <begin position="1"/>
        <end position="169"/>
    </location>
</feature>
<name>A0A918AAK0_9ACTN</name>
<dbReference type="GO" id="GO:0005525">
    <property type="term" value="F:GTP binding"/>
    <property type="evidence" value="ECO:0007669"/>
    <property type="project" value="UniProtKB-KW"/>
</dbReference>
<dbReference type="Pfam" id="PF25461">
    <property type="entry name" value="Beta-barrel_SelB"/>
    <property type="match status" value="1"/>
</dbReference>
<dbReference type="InterPro" id="IPR050543">
    <property type="entry name" value="eIF2G"/>
</dbReference>
<dbReference type="Gene3D" id="1.10.10.10">
    <property type="entry name" value="Winged helix-like DNA-binding domain superfamily/Winged helix DNA-binding domain"/>
    <property type="match status" value="1"/>
</dbReference>
<dbReference type="PANTHER" id="PTHR42854:SF3">
    <property type="entry name" value="EUKARYOTIC TRANSLATION INITIATION FACTOR 2 SUBUNIT 3-RELATED"/>
    <property type="match status" value="1"/>
</dbReference>
<dbReference type="SUPFAM" id="SSF50447">
    <property type="entry name" value="Translation proteins"/>
    <property type="match status" value="1"/>
</dbReference>
<dbReference type="GO" id="GO:0016259">
    <property type="term" value="P:selenocysteine metabolic process"/>
    <property type="evidence" value="ECO:0007669"/>
    <property type="project" value="TreeGrafter"/>
</dbReference>
<evidence type="ECO:0000313" key="6">
    <source>
        <dbReference type="Proteomes" id="UP000660745"/>
    </source>
</evidence>
<dbReference type="Gene3D" id="2.40.30.10">
    <property type="entry name" value="Translation factors"/>
    <property type="match status" value="1"/>
</dbReference>
<dbReference type="GO" id="GO:0003924">
    <property type="term" value="F:GTPase activity"/>
    <property type="evidence" value="ECO:0007669"/>
    <property type="project" value="InterPro"/>
</dbReference>
<dbReference type="PANTHER" id="PTHR42854">
    <property type="entry name" value="EUKARYOTIC TRANSLATION INITIATION FACTOR 2 SUBUNIT 3 FAMILY MEMBER"/>
    <property type="match status" value="1"/>
</dbReference>
<evidence type="ECO:0000256" key="1">
    <source>
        <dbReference type="ARBA" id="ARBA00022741"/>
    </source>
</evidence>
<dbReference type="PROSITE" id="PS51722">
    <property type="entry name" value="G_TR_2"/>
    <property type="match status" value="1"/>
</dbReference>
<dbReference type="Proteomes" id="UP000660745">
    <property type="component" value="Unassembled WGS sequence"/>
</dbReference>
<protein>
    <submittedName>
        <fullName evidence="5">Selenocysteine-specific translation elongation factor</fullName>
    </submittedName>
</protein>
<evidence type="ECO:0000313" key="5">
    <source>
        <dbReference type="EMBL" id="GGP13459.1"/>
    </source>
</evidence>
<dbReference type="GO" id="GO:0005829">
    <property type="term" value="C:cytosol"/>
    <property type="evidence" value="ECO:0007669"/>
    <property type="project" value="TreeGrafter"/>
</dbReference>